<feature type="transmembrane region" description="Helical" evidence="1">
    <location>
        <begin position="7"/>
        <end position="27"/>
    </location>
</feature>
<keyword evidence="1" id="KW-0472">Membrane</keyword>
<organism evidence="2">
    <name type="scientific">Streptococcus pneumoniae</name>
    <dbReference type="NCBI Taxonomy" id="1313"/>
    <lineage>
        <taxon>Bacteria</taxon>
        <taxon>Bacillati</taxon>
        <taxon>Bacillota</taxon>
        <taxon>Bacilli</taxon>
        <taxon>Lactobacillales</taxon>
        <taxon>Streptococcaceae</taxon>
        <taxon>Streptococcus</taxon>
    </lineage>
</organism>
<keyword evidence="2" id="KW-0378">Hydrolase</keyword>
<accession>A0A4J2E6V0</accession>
<proteinExistence type="predicted"/>
<keyword evidence="2" id="KW-0645">Protease</keyword>
<dbReference type="EMBL" id="CAATIJ010000003">
    <property type="protein sequence ID" value="VNQ63900.1"/>
    <property type="molecule type" value="Genomic_DNA"/>
</dbReference>
<protein>
    <submittedName>
        <fullName evidence="2">CAAX amino terminal protease family protein</fullName>
    </submittedName>
</protein>
<keyword evidence="1" id="KW-1133">Transmembrane helix</keyword>
<sequence>MEFFDKFHALCFGFLVLIIVIIVPYTINQIFFKMNLH</sequence>
<evidence type="ECO:0000256" key="1">
    <source>
        <dbReference type="SAM" id="Phobius"/>
    </source>
</evidence>
<dbReference type="AlphaFoldDB" id="A0A4J2E6V0"/>
<name>A0A4J2E6V0_STREE</name>
<evidence type="ECO:0000313" key="2">
    <source>
        <dbReference type="EMBL" id="VNQ63900.1"/>
    </source>
</evidence>
<gene>
    <name evidence="2" type="ORF">SAMEA3309558_00926</name>
</gene>
<keyword evidence="1" id="KW-0812">Transmembrane</keyword>
<dbReference type="GO" id="GO:0006508">
    <property type="term" value="P:proteolysis"/>
    <property type="evidence" value="ECO:0007669"/>
    <property type="project" value="UniProtKB-KW"/>
</dbReference>
<reference evidence="2" key="1">
    <citation type="submission" date="2019-04" db="EMBL/GenBank/DDBJ databases">
        <authorList>
            <consortium name="Pathogen Informatics"/>
        </authorList>
    </citation>
    <scope>NUCLEOTIDE SEQUENCE</scope>
    <source>
        <strain evidence="2">GPSC67</strain>
    </source>
</reference>
<dbReference type="GO" id="GO:0008233">
    <property type="term" value="F:peptidase activity"/>
    <property type="evidence" value="ECO:0007669"/>
    <property type="project" value="UniProtKB-KW"/>
</dbReference>